<accession>A0A6I0F580</accession>
<proteinExistence type="predicted"/>
<keyword evidence="1" id="KW-0812">Transmembrane</keyword>
<feature type="transmembrane region" description="Helical" evidence="1">
    <location>
        <begin position="105"/>
        <end position="126"/>
    </location>
</feature>
<dbReference type="OrthoDB" id="2087055at2"/>
<reference evidence="3 4" key="1">
    <citation type="submission" date="2019-10" db="EMBL/GenBank/DDBJ databases">
        <title>Alkaliphilus serpentinus sp. nov. and Alkaliphilus pronyensis sp. nov., two novel anaerobic alkaliphilic species isolated from the serpentinized-hosted hydrothermal field of the Prony Bay (New Caledonia).</title>
        <authorList>
            <person name="Postec A."/>
        </authorList>
    </citation>
    <scope>NUCLEOTIDE SEQUENCE [LARGE SCALE GENOMIC DNA]</scope>
    <source>
        <strain evidence="3 4">LacV</strain>
    </source>
</reference>
<evidence type="ECO:0000313" key="4">
    <source>
        <dbReference type="Proteomes" id="UP000432715"/>
    </source>
</evidence>
<dbReference type="Pfam" id="PF26247">
    <property type="entry name" value="DUF8058"/>
    <property type="match status" value="1"/>
</dbReference>
<dbReference type="InterPro" id="IPR058371">
    <property type="entry name" value="DUF8058"/>
</dbReference>
<keyword evidence="4" id="KW-1185">Reference proteome</keyword>
<dbReference type="EMBL" id="WBZC01000061">
    <property type="protein sequence ID" value="KAB3531051.1"/>
    <property type="molecule type" value="Genomic_DNA"/>
</dbReference>
<dbReference type="AlphaFoldDB" id="A0A6I0F580"/>
<evidence type="ECO:0000256" key="1">
    <source>
        <dbReference type="SAM" id="Phobius"/>
    </source>
</evidence>
<feature type="domain" description="DUF8058" evidence="2">
    <location>
        <begin position="10"/>
        <end position="128"/>
    </location>
</feature>
<evidence type="ECO:0000313" key="3">
    <source>
        <dbReference type="EMBL" id="KAB3531051.1"/>
    </source>
</evidence>
<gene>
    <name evidence="3" type="ORF">F8154_13325</name>
</gene>
<evidence type="ECO:0000259" key="2">
    <source>
        <dbReference type="Pfam" id="PF26247"/>
    </source>
</evidence>
<keyword evidence="1" id="KW-0472">Membrane</keyword>
<sequence length="132" mass="14667">MIVGSRVNEMLRKFKIGYTIFVGVSIISLWIMLFATSQVPELETEPFSLTLHVLSELLLAGSLIICGIGYIKNTRWVPYVFMFSMGLLVYSVINAAGYYGESGDFAMVIMFALLLTIAAVLTVLSLKEGYYT</sequence>
<dbReference type="Proteomes" id="UP000432715">
    <property type="component" value="Unassembled WGS sequence"/>
</dbReference>
<name>A0A6I0F580_9FIRM</name>
<feature type="transmembrane region" description="Helical" evidence="1">
    <location>
        <begin position="16"/>
        <end position="37"/>
    </location>
</feature>
<organism evidence="3 4">
    <name type="scientific">Alkaliphilus pronyensis</name>
    <dbReference type="NCBI Taxonomy" id="1482732"/>
    <lineage>
        <taxon>Bacteria</taxon>
        <taxon>Bacillati</taxon>
        <taxon>Bacillota</taxon>
        <taxon>Clostridia</taxon>
        <taxon>Peptostreptococcales</taxon>
        <taxon>Natronincolaceae</taxon>
        <taxon>Alkaliphilus</taxon>
    </lineage>
</organism>
<protein>
    <recommendedName>
        <fullName evidence="2">DUF8058 domain-containing protein</fullName>
    </recommendedName>
</protein>
<keyword evidence="1" id="KW-1133">Transmembrane helix</keyword>
<comment type="caution">
    <text evidence="3">The sequence shown here is derived from an EMBL/GenBank/DDBJ whole genome shotgun (WGS) entry which is preliminary data.</text>
</comment>
<feature type="transmembrane region" description="Helical" evidence="1">
    <location>
        <begin position="49"/>
        <end position="71"/>
    </location>
</feature>
<dbReference type="RefSeq" id="WP_151862112.1">
    <property type="nucleotide sequence ID" value="NZ_WBZC01000061.1"/>
</dbReference>
<feature type="transmembrane region" description="Helical" evidence="1">
    <location>
        <begin position="78"/>
        <end position="99"/>
    </location>
</feature>